<reference evidence="1" key="2">
    <citation type="journal article" date="2015" name="Fish Shellfish Immunol.">
        <title>Early steps in the European eel (Anguilla anguilla)-Vibrio vulnificus interaction in the gills: Role of the RtxA13 toxin.</title>
        <authorList>
            <person name="Callol A."/>
            <person name="Pajuelo D."/>
            <person name="Ebbesson L."/>
            <person name="Teles M."/>
            <person name="MacKenzie S."/>
            <person name="Amaro C."/>
        </authorList>
    </citation>
    <scope>NUCLEOTIDE SEQUENCE</scope>
</reference>
<evidence type="ECO:0000313" key="1">
    <source>
        <dbReference type="EMBL" id="JAH83508.1"/>
    </source>
</evidence>
<protein>
    <submittedName>
        <fullName evidence="1">Uncharacterized protein</fullName>
    </submittedName>
</protein>
<organism evidence="1">
    <name type="scientific">Anguilla anguilla</name>
    <name type="common">European freshwater eel</name>
    <name type="synonym">Muraena anguilla</name>
    <dbReference type="NCBI Taxonomy" id="7936"/>
    <lineage>
        <taxon>Eukaryota</taxon>
        <taxon>Metazoa</taxon>
        <taxon>Chordata</taxon>
        <taxon>Craniata</taxon>
        <taxon>Vertebrata</taxon>
        <taxon>Euteleostomi</taxon>
        <taxon>Actinopterygii</taxon>
        <taxon>Neopterygii</taxon>
        <taxon>Teleostei</taxon>
        <taxon>Anguilliformes</taxon>
        <taxon>Anguillidae</taxon>
        <taxon>Anguilla</taxon>
    </lineage>
</organism>
<reference evidence="1" key="1">
    <citation type="submission" date="2014-11" db="EMBL/GenBank/DDBJ databases">
        <authorList>
            <person name="Amaro Gonzalez C."/>
        </authorList>
    </citation>
    <scope>NUCLEOTIDE SEQUENCE</scope>
</reference>
<dbReference type="EMBL" id="GBXM01025069">
    <property type="protein sequence ID" value="JAH83508.1"/>
    <property type="molecule type" value="Transcribed_RNA"/>
</dbReference>
<proteinExistence type="predicted"/>
<sequence length="34" mass="3883">MFERDVSWVASCLKEKLQARSPVLGTIQTSPFEE</sequence>
<name>A0A0E9W202_ANGAN</name>
<dbReference type="AlphaFoldDB" id="A0A0E9W202"/>
<accession>A0A0E9W202</accession>